<keyword evidence="3" id="KW-1185">Reference proteome</keyword>
<feature type="compositionally biased region" description="Polar residues" evidence="1">
    <location>
        <begin position="1"/>
        <end position="16"/>
    </location>
</feature>
<dbReference type="EMBL" id="BAAAVM010000001">
    <property type="protein sequence ID" value="GAA3116510.1"/>
    <property type="molecule type" value="Genomic_DNA"/>
</dbReference>
<organism evidence="2 3">
    <name type="scientific">Streptomyces rameus</name>
    <dbReference type="NCBI Taxonomy" id="68261"/>
    <lineage>
        <taxon>Bacteria</taxon>
        <taxon>Bacillati</taxon>
        <taxon>Actinomycetota</taxon>
        <taxon>Actinomycetes</taxon>
        <taxon>Kitasatosporales</taxon>
        <taxon>Streptomycetaceae</taxon>
        <taxon>Streptomyces</taxon>
    </lineage>
</organism>
<reference evidence="3" key="1">
    <citation type="journal article" date="2019" name="Int. J. Syst. Evol. Microbiol.">
        <title>The Global Catalogue of Microorganisms (GCM) 10K type strain sequencing project: providing services to taxonomists for standard genome sequencing and annotation.</title>
        <authorList>
            <consortium name="The Broad Institute Genomics Platform"/>
            <consortium name="The Broad Institute Genome Sequencing Center for Infectious Disease"/>
            <person name="Wu L."/>
            <person name="Ma J."/>
        </authorList>
    </citation>
    <scope>NUCLEOTIDE SEQUENCE [LARGE SCALE GENOMIC DNA]</scope>
    <source>
        <strain evidence="3">JCM 11574</strain>
    </source>
</reference>
<sequence>MSTSTASRATPGSASIASAPCGASSTSTRHNGRGGHRGRLASLRPVSRLCCRLLQIAPSKADQERVLLVSPELADVLATIVRRVRDPRTGGIPLLAAYDYDERTWDPPPRCCSSGTALESPPA</sequence>
<protein>
    <submittedName>
        <fullName evidence="2">Uncharacterized protein</fullName>
    </submittedName>
</protein>
<evidence type="ECO:0000313" key="3">
    <source>
        <dbReference type="Proteomes" id="UP001500893"/>
    </source>
</evidence>
<dbReference type="Proteomes" id="UP001500893">
    <property type="component" value="Unassembled WGS sequence"/>
</dbReference>
<feature type="compositionally biased region" description="Basic residues" evidence="1">
    <location>
        <begin position="30"/>
        <end position="39"/>
    </location>
</feature>
<evidence type="ECO:0000313" key="2">
    <source>
        <dbReference type="EMBL" id="GAA3116510.1"/>
    </source>
</evidence>
<name>A0ABP6MJB6_9ACTN</name>
<gene>
    <name evidence="2" type="ORF">GCM10010521_00370</name>
</gene>
<accession>A0ABP6MJB6</accession>
<proteinExistence type="predicted"/>
<evidence type="ECO:0000256" key="1">
    <source>
        <dbReference type="SAM" id="MobiDB-lite"/>
    </source>
</evidence>
<feature type="region of interest" description="Disordered" evidence="1">
    <location>
        <begin position="1"/>
        <end position="40"/>
    </location>
</feature>
<comment type="caution">
    <text evidence="2">The sequence shown here is derived from an EMBL/GenBank/DDBJ whole genome shotgun (WGS) entry which is preliminary data.</text>
</comment>